<protein>
    <submittedName>
        <fullName evidence="5">Transcriptional regulator</fullName>
    </submittedName>
</protein>
<dbReference type="RefSeq" id="WP_102632171.1">
    <property type="nucleotide sequence ID" value="NZ_CADIJZ010000005.1"/>
</dbReference>
<dbReference type="Pfam" id="PF01381">
    <property type="entry name" value="HTH_3"/>
    <property type="match status" value="1"/>
</dbReference>
<evidence type="ECO:0000313" key="6">
    <source>
        <dbReference type="Proteomes" id="UP000235659"/>
    </source>
</evidence>
<evidence type="ECO:0000256" key="1">
    <source>
        <dbReference type="ARBA" id="ARBA00023125"/>
    </source>
</evidence>
<evidence type="ECO:0000313" key="5">
    <source>
        <dbReference type="EMBL" id="PMS31474.1"/>
    </source>
</evidence>
<dbReference type="Gene3D" id="1.10.260.40">
    <property type="entry name" value="lambda repressor-like DNA-binding domains"/>
    <property type="match status" value="1"/>
</dbReference>
<keyword evidence="1" id="KW-0238">DNA-binding</keyword>
<dbReference type="PROSITE" id="PS50943">
    <property type="entry name" value="HTH_CROC1"/>
    <property type="match status" value="1"/>
</dbReference>
<dbReference type="GO" id="GO:0003700">
    <property type="term" value="F:DNA-binding transcription factor activity"/>
    <property type="evidence" value="ECO:0007669"/>
    <property type="project" value="TreeGrafter"/>
</dbReference>
<dbReference type="Proteomes" id="UP000494205">
    <property type="component" value="Unassembled WGS sequence"/>
</dbReference>
<dbReference type="EMBL" id="CADIJZ010000005">
    <property type="protein sequence ID" value="CAB3661160.1"/>
    <property type="molecule type" value="Genomic_DNA"/>
</dbReference>
<sequence>MSTKPKIHDRRNAVATAVGKRVKACRIEAGKSQEELAYEACLDRTRVSVIERGIGNPTVETLATICYVLGITLSNLFEPLTVSLKPSDEHRTGTPPPKRRPLR</sequence>
<reference evidence="5 6" key="1">
    <citation type="submission" date="2018-01" db="EMBL/GenBank/DDBJ databases">
        <title>Whole genome analyses suggest that Burkholderia sensu lato contains two further novel genera in the rhizoxinica-symbiotica group Mycetohabitans gen. nov., and Trinickia gen. nov.: implications for the evolution of diazotrophy and nodulation in the Burkholderiaceae.</title>
        <authorList>
            <person name="Estrada-de los Santos P."/>
            <person name="Palmer M."/>
            <person name="Chavez-Ramirez B."/>
            <person name="Beukes C."/>
            <person name="Steenkamp E.T."/>
            <person name="Hirsch A.M."/>
            <person name="Manyaka P."/>
            <person name="Maluk M."/>
            <person name="Lafos M."/>
            <person name="Crook M."/>
            <person name="Gross E."/>
            <person name="Simon M.F."/>
            <person name="Bueno dos Reis Junior F."/>
            <person name="Poole P.S."/>
            <person name="Venter S.N."/>
            <person name="James E.K."/>
        </authorList>
    </citation>
    <scope>NUCLEOTIDE SEQUENCE [LARGE SCALE GENOMIC DNA]</scope>
    <source>
        <strain evidence="5 6">WSM 3937</strain>
    </source>
</reference>
<dbReference type="PANTHER" id="PTHR46797">
    <property type="entry name" value="HTH-TYPE TRANSCRIPTIONAL REGULATOR"/>
    <property type="match status" value="1"/>
</dbReference>
<keyword evidence="6" id="KW-1185">Reference proteome</keyword>
<dbReference type="PANTHER" id="PTHR46797:SF1">
    <property type="entry name" value="METHYLPHOSPHONATE SYNTHASE"/>
    <property type="match status" value="1"/>
</dbReference>
<dbReference type="GO" id="GO:0003677">
    <property type="term" value="F:DNA binding"/>
    <property type="evidence" value="ECO:0007669"/>
    <property type="project" value="UniProtKB-KW"/>
</dbReference>
<dbReference type="InterPro" id="IPR001387">
    <property type="entry name" value="Cro/C1-type_HTH"/>
</dbReference>
<dbReference type="AlphaFoldDB" id="A0A2N7WQ11"/>
<proteinExistence type="predicted"/>
<accession>A0A2N7WQ11</accession>
<name>A0A2N7WQ11_9BURK</name>
<feature type="domain" description="HTH cro/C1-type" evidence="3">
    <location>
        <begin position="22"/>
        <end position="76"/>
    </location>
</feature>
<dbReference type="Proteomes" id="UP000235659">
    <property type="component" value="Unassembled WGS sequence"/>
</dbReference>
<feature type="region of interest" description="Disordered" evidence="2">
    <location>
        <begin position="84"/>
        <end position="103"/>
    </location>
</feature>
<dbReference type="SMART" id="SM00530">
    <property type="entry name" value="HTH_XRE"/>
    <property type="match status" value="1"/>
</dbReference>
<dbReference type="EMBL" id="PNXY01000006">
    <property type="protein sequence ID" value="PMS31474.1"/>
    <property type="molecule type" value="Genomic_DNA"/>
</dbReference>
<evidence type="ECO:0000256" key="2">
    <source>
        <dbReference type="SAM" id="MobiDB-lite"/>
    </source>
</evidence>
<gene>
    <name evidence="5" type="ORF">C0Z16_10990</name>
    <name evidence="4" type="ORF">LMG27174_01644</name>
</gene>
<dbReference type="InterPro" id="IPR010982">
    <property type="entry name" value="Lambda_DNA-bd_dom_sf"/>
</dbReference>
<dbReference type="CDD" id="cd00093">
    <property type="entry name" value="HTH_XRE"/>
    <property type="match status" value="1"/>
</dbReference>
<reference evidence="4 7" key="2">
    <citation type="submission" date="2020-04" db="EMBL/GenBank/DDBJ databases">
        <authorList>
            <person name="De Canck E."/>
        </authorList>
    </citation>
    <scope>NUCLEOTIDE SEQUENCE [LARGE SCALE GENOMIC DNA]</scope>
    <source>
        <strain evidence="4 7">LMG 27174</strain>
    </source>
</reference>
<evidence type="ECO:0000259" key="3">
    <source>
        <dbReference type="PROSITE" id="PS50943"/>
    </source>
</evidence>
<dbReference type="GO" id="GO:0005829">
    <property type="term" value="C:cytosol"/>
    <property type="evidence" value="ECO:0007669"/>
    <property type="project" value="TreeGrafter"/>
</dbReference>
<organism evidence="4 7">
    <name type="scientific">Paraburkholderia rhynchosiae</name>
    <dbReference type="NCBI Taxonomy" id="487049"/>
    <lineage>
        <taxon>Bacteria</taxon>
        <taxon>Pseudomonadati</taxon>
        <taxon>Pseudomonadota</taxon>
        <taxon>Betaproteobacteria</taxon>
        <taxon>Burkholderiales</taxon>
        <taxon>Burkholderiaceae</taxon>
        <taxon>Paraburkholderia</taxon>
    </lineage>
</organism>
<dbReference type="InterPro" id="IPR050807">
    <property type="entry name" value="TransReg_Diox_bact_type"/>
</dbReference>
<evidence type="ECO:0000313" key="4">
    <source>
        <dbReference type="EMBL" id="CAB3661160.1"/>
    </source>
</evidence>
<dbReference type="SUPFAM" id="SSF47413">
    <property type="entry name" value="lambda repressor-like DNA-binding domains"/>
    <property type="match status" value="1"/>
</dbReference>
<dbReference type="OrthoDB" id="1097442at2"/>
<evidence type="ECO:0000313" key="7">
    <source>
        <dbReference type="Proteomes" id="UP000494205"/>
    </source>
</evidence>